<keyword evidence="1" id="KW-0479">Metal-binding</keyword>
<feature type="region of interest" description="Disordered" evidence="2">
    <location>
        <begin position="329"/>
        <end position="407"/>
    </location>
</feature>
<dbReference type="AlphaFoldDB" id="A0AAD7R713"/>
<proteinExistence type="predicted"/>
<feature type="compositionally biased region" description="Polar residues" evidence="2">
    <location>
        <begin position="346"/>
        <end position="365"/>
    </location>
</feature>
<dbReference type="Proteomes" id="UP001221898">
    <property type="component" value="Unassembled WGS sequence"/>
</dbReference>
<dbReference type="InterPro" id="IPR055071">
    <property type="entry name" value="RA_PHLPP-like"/>
</dbReference>
<feature type="region of interest" description="Disordered" evidence="2">
    <location>
        <begin position="235"/>
        <end position="298"/>
    </location>
</feature>
<dbReference type="GO" id="GO:0046872">
    <property type="term" value="F:metal ion binding"/>
    <property type="evidence" value="ECO:0007669"/>
    <property type="project" value="UniProtKB-KW"/>
</dbReference>
<dbReference type="EMBL" id="JAINUG010000478">
    <property type="protein sequence ID" value="KAJ8367423.1"/>
    <property type="molecule type" value="Genomic_DNA"/>
</dbReference>
<name>A0AAD7R713_9TELE</name>
<feature type="compositionally biased region" description="Low complexity" evidence="2">
    <location>
        <begin position="436"/>
        <end position="452"/>
    </location>
</feature>
<evidence type="ECO:0000259" key="3">
    <source>
        <dbReference type="Pfam" id="PF23010"/>
    </source>
</evidence>
<gene>
    <name evidence="4" type="ORF">AAFF_G00318030</name>
</gene>
<feature type="region of interest" description="Disordered" evidence="2">
    <location>
        <begin position="474"/>
        <end position="526"/>
    </location>
</feature>
<comment type="caution">
    <text evidence="4">The sequence shown here is derived from an EMBL/GenBank/DDBJ whole genome shotgun (WGS) entry which is preliminary data.</text>
</comment>
<organism evidence="4 5">
    <name type="scientific">Aldrovandia affinis</name>
    <dbReference type="NCBI Taxonomy" id="143900"/>
    <lineage>
        <taxon>Eukaryota</taxon>
        <taxon>Metazoa</taxon>
        <taxon>Chordata</taxon>
        <taxon>Craniata</taxon>
        <taxon>Vertebrata</taxon>
        <taxon>Euteleostomi</taxon>
        <taxon>Actinopterygii</taxon>
        <taxon>Neopterygii</taxon>
        <taxon>Teleostei</taxon>
        <taxon>Notacanthiformes</taxon>
        <taxon>Halosauridae</taxon>
        <taxon>Aldrovandia</taxon>
    </lineage>
</organism>
<reference evidence="4" key="1">
    <citation type="journal article" date="2023" name="Science">
        <title>Genome structures resolve the early diversification of teleost fishes.</title>
        <authorList>
            <person name="Parey E."/>
            <person name="Louis A."/>
            <person name="Montfort J."/>
            <person name="Bouchez O."/>
            <person name="Roques C."/>
            <person name="Iampietro C."/>
            <person name="Lluch J."/>
            <person name="Castinel A."/>
            <person name="Donnadieu C."/>
            <person name="Desvignes T."/>
            <person name="Floi Bucao C."/>
            <person name="Jouanno E."/>
            <person name="Wen M."/>
            <person name="Mejri S."/>
            <person name="Dirks R."/>
            <person name="Jansen H."/>
            <person name="Henkel C."/>
            <person name="Chen W.J."/>
            <person name="Zahm M."/>
            <person name="Cabau C."/>
            <person name="Klopp C."/>
            <person name="Thompson A.W."/>
            <person name="Robinson-Rechavi M."/>
            <person name="Braasch I."/>
            <person name="Lecointre G."/>
            <person name="Bobe J."/>
            <person name="Postlethwait J.H."/>
            <person name="Berthelot C."/>
            <person name="Roest Crollius H."/>
            <person name="Guiguen Y."/>
        </authorList>
    </citation>
    <scope>NUCLEOTIDE SEQUENCE</scope>
    <source>
        <strain evidence="4">NC1722</strain>
    </source>
</reference>
<feature type="compositionally biased region" description="Low complexity" evidence="2">
    <location>
        <begin position="109"/>
        <end position="136"/>
    </location>
</feature>
<sequence>MDAARSQAFGANRLAGEDFLTKATMVPTATIESETGRISASKFAKPGSGAQCAADDNGNHQIQAAGVPQITTTANNTTAKTSTNACGSSSSSNINSLLLLRRRRLKRNVSAAATTTSATSASSTTTSTSTSSSFSSGGNKTHTGAPPGPSSSLSTRSLDRKVVLLRQRLQTMQLQPADREWVRADLQRGCVHVHDRAAPSHLRPVLCTLGTGAGETARRLGQVGSKGGSVLRVIGKGGGLGSPGGSPSPADRPTATGTAARDTAASVTPAGSAMGTRLPLSPNDDDSQNHQDINGFAPPGSLLDGVAASAGKSSGVITVHLGHNNAESLVDEESDSRHNGAGDSCGLNSGSDVDSSTCDDLSSGAQLGGHRDSLSDGMVLGTEASILRPPGDRATEGLDPFASSSSDELELDCTTSGLAIDSIIIAQRLERLRADNTTTSSSSAAGSSGNSNNHDDAVNGRLCGGELSNCAEEEEGLQRARSGQEALGPGERQFSSSNSLSRPLTGSAAVRHGDPKYPGCVPSGSAAAERGPFTPTLYVQMHGEAARRLGQDERPLQIQNDYLCKLGFKDPWRVQEEGMDSEIGCLIRFFAGAVICSGGTNLNLSALTAVSAGSAGSAQSGGTLCIPAGVRGQSLQRGRAEVQRSGACWGFGAHASE</sequence>
<keyword evidence="5" id="KW-1185">Reference proteome</keyword>
<feature type="compositionally biased region" description="Low complexity" evidence="2">
    <location>
        <begin position="245"/>
        <end position="265"/>
    </location>
</feature>
<protein>
    <recommendedName>
        <fullName evidence="3">PHLPP-like RA domain-containing protein</fullName>
    </recommendedName>
</protein>
<feature type="domain" description="PHLPP-like RA" evidence="3">
    <location>
        <begin position="536"/>
        <end position="590"/>
    </location>
</feature>
<evidence type="ECO:0000313" key="5">
    <source>
        <dbReference type="Proteomes" id="UP001221898"/>
    </source>
</evidence>
<accession>A0AAD7R713</accession>
<evidence type="ECO:0000256" key="1">
    <source>
        <dbReference type="ARBA" id="ARBA00022723"/>
    </source>
</evidence>
<dbReference type="Pfam" id="PF23010">
    <property type="entry name" value="RA_3"/>
    <property type="match status" value="1"/>
</dbReference>
<feature type="region of interest" description="Disordered" evidence="2">
    <location>
        <begin position="436"/>
        <end position="460"/>
    </location>
</feature>
<feature type="region of interest" description="Disordered" evidence="2">
    <location>
        <begin position="109"/>
        <end position="156"/>
    </location>
</feature>
<feature type="compositionally biased region" description="Polar residues" evidence="2">
    <location>
        <begin position="493"/>
        <end position="504"/>
    </location>
</feature>
<feature type="compositionally biased region" description="Gly residues" evidence="2">
    <location>
        <begin position="235"/>
        <end position="244"/>
    </location>
</feature>
<evidence type="ECO:0000256" key="2">
    <source>
        <dbReference type="SAM" id="MobiDB-lite"/>
    </source>
</evidence>
<evidence type="ECO:0000313" key="4">
    <source>
        <dbReference type="EMBL" id="KAJ8367423.1"/>
    </source>
</evidence>